<keyword evidence="5" id="KW-1185">Reference proteome</keyword>
<feature type="compositionally biased region" description="Polar residues" evidence="3">
    <location>
        <begin position="807"/>
        <end position="817"/>
    </location>
</feature>
<feature type="compositionally biased region" description="Basic and acidic residues" evidence="3">
    <location>
        <begin position="299"/>
        <end position="318"/>
    </location>
</feature>
<feature type="region of interest" description="Disordered" evidence="3">
    <location>
        <begin position="1"/>
        <end position="41"/>
    </location>
</feature>
<dbReference type="PROSITE" id="PS50829">
    <property type="entry name" value="GYF"/>
    <property type="match status" value="1"/>
</dbReference>
<dbReference type="GO" id="GO:0015630">
    <property type="term" value="C:microtubule cytoskeleton"/>
    <property type="evidence" value="ECO:0007669"/>
    <property type="project" value="TreeGrafter"/>
</dbReference>
<dbReference type="Proteomes" id="UP000887565">
    <property type="component" value="Unplaced"/>
</dbReference>
<proteinExistence type="inferred from homology"/>
<feature type="compositionally biased region" description="Polar residues" evidence="3">
    <location>
        <begin position="19"/>
        <end position="34"/>
    </location>
</feature>
<evidence type="ECO:0000313" key="6">
    <source>
        <dbReference type="WBParaSite" id="nRc.2.0.1.t42254-RA"/>
    </source>
</evidence>
<evidence type="ECO:0000313" key="5">
    <source>
        <dbReference type="Proteomes" id="UP000887565"/>
    </source>
</evidence>
<feature type="region of interest" description="Disordered" evidence="3">
    <location>
        <begin position="106"/>
        <end position="236"/>
    </location>
</feature>
<organism evidence="5 6">
    <name type="scientific">Romanomermis culicivorax</name>
    <name type="common">Nematode worm</name>
    <dbReference type="NCBI Taxonomy" id="13658"/>
    <lineage>
        <taxon>Eukaryota</taxon>
        <taxon>Metazoa</taxon>
        <taxon>Ecdysozoa</taxon>
        <taxon>Nematoda</taxon>
        <taxon>Enoplea</taxon>
        <taxon>Dorylaimia</taxon>
        <taxon>Mermithida</taxon>
        <taxon>Mermithoidea</taxon>
        <taxon>Mermithidae</taxon>
        <taxon>Romanomermis</taxon>
    </lineage>
</organism>
<dbReference type="Gene3D" id="3.30.1490.40">
    <property type="match status" value="1"/>
</dbReference>
<dbReference type="GO" id="GO:0000226">
    <property type="term" value="P:microtubule cytoskeleton organization"/>
    <property type="evidence" value="ECO:0007669"/>
    <property type="project" value="TreeGrafter"/>
</dbReference>
<dbReference type="CDD" id="cd22249">
    <property type="entry name" value="UDM1_RNF168_RNF169-like"/>
    <property type="match status" value="1"/>
</dbReference>
<feature type="compositionally biased region" description="Basic and acidic residues" evidence="3">
    <location>
        <begin position="218"/>
        <end position="236"/>
    </location>
</feature>
<feature type="region of interest" description="Disordered" evidence="3">
    <location>
        <begin position="805"/>
        <end position="858"/>
    </location>
</feature>
<feature type="region of interest" description="Disordered" evidence="3">
    <location>
        <begin position="250"/>
        <end position="323"/>
    </location>
</feature>
<dbReference type="PANTHER" id="PTHR15073">
    <property type="entry name" value="MICROTUBULE-ASSOCIATED PROTEIN"/>
    <property type="match status" value="1"/>
</dbReference>
<evidence type="ECO:0000259" key="4">
    <source>
        <dbReference type="PROSITE" id="PS50829"/>
    </source>
</evidence>
<dbReference type="SMART" id="SM00444">
    <property type="entry name" value="GYF"/>
    <property type="match status" value="1"/>
</dbReference>
<dbReference type="InterPro" id="IPR003169">
    <property type="entry name" value="GYF"/>
</dbReference>
<feature type="compositionally biased region" description="Polar residues" evidence="3">
    <location>
        <begin position="253"/>
        <end position="266"/>
    </location>
</feature>
<evidence type="ECO:0000256" key="1">
    <source>
        <dbReference type="ARBA" id="ARBA00007525"/>
    </source>
</evidence>
<dbReference type="Pfam" id="PF02213">
    <property type="entry name" value="GYF"/>
    <property type="match status" value="1"/>
</dbReference>
<feature type="compositionally biased region" description="Polar residues" evidence="3">
    <location>
        <begin position="128"/>
        <end position="144"/>
    </location>
</feature>
<accession>A0A915KTZ3</accession>
<feature type="region of interest" description="Disordered" evidence="3">
    <location>
        <begin position="752"/>
        <end position="771"/>
    </location>
</feature>
<protein>
    <submittedName>
        <fullName evidence="6">GYF domain-containing protein</fullName>
    </submittedName>
</protein>
<dbReference type="WBParaSite" id="nRc.2.0.1.t42254-RA">
    <property type="protein sequence ID" value="nRc.2.0.1.t42254-RA"/>
    <property type="gene ID" value="nRc.2.0.1.g42254"/>
</dbReference>
<dbReference type="AlphaFoldDB" id="A0A915KTZ3"/>
<dbReference type="InterPro" id="IPR051483">
    <property type="entry name" value="MAP7_domain-containing"/>
</dbReference>
<evidence type="ECO:0000256" key="2">
    <source>
        <dbReference type="ARBA" id="ARBA00023054"/>
    </source>
</evidence>
<sequence length="858" mass="94513">MSGGGNNNTGAKSAKYPFSSMSSGSNQTNNNNDTILAPPKLSKNRYSREELLVMFNLSAPAPSRLKDDFVDFYVDPAQNPVCMAPYTDIEQQLLVHGINSSKAMSKVDRYSGGPPHLPPNVAAGGGSPATTTNSRWSNLHSSAPNRGYGRGAGVDSFGGGNSAARQSRGFGTSALPTGIGRGRGVDTRLGPATQSTRPGENANIQLNPRAQGLYDPNNPKDRPRQRLKSKTDENDDVVHGGVAKQHHYVSGAGQHSQVQQSASTGSGLPEWVEEDDDYSTVGHDKKPNLIKTGSFDETGNFRRETTDQSVSGEKEQPATRRLPQTFSASAREKVADQPPPPAKVDLPAAPLLFVETNSSQKSVTADLPRFLQFLKTPSVGQQQETPVTSSNDIQRSAENMRLLKTPGSSTANSRTEDDVLSDLHSRAEGMIKSVFTDESVVASKFNRLLIGNSGQQVPIIPLEQVELPTIPLPQVELPTIPLPSLPLPVPAVALDPQRKLFLDSTWYYKDPSDTCQGPFSSEMMANWFAAGYFTMQLMIRPAFEPNFTSLGDIIKRIGGIPFQQSPATNSGAPTAPDAYANFTTAQKTSGFSSCNTGANNLDIFPKPSLNNLYKMYPIPGQQPSTIWDVYNNSGTNYGLNPVNKQNENIVTNVDNCVNNAVIPKESSLPTKETIERDLQKMLERLKAEDKKRQNEEAERQKALQAEMTRMLEEERKKMQELQLKLEREAQEKERLLKEAEAKLKAQLEMQQQAEESAWKKEPKVNQNQNPTPNVWAQKQMGGVQHPMVLGNLDAPVRSTDVEAWLQSAPQSTTASQNRVDKKAAKIRKEEERRQKLEEEQLRRENEEKAKEEQRLKIL</sequence>
<dbReference type="CDD" id="cd00072">
    <property type="entry name" value="GYF"/>
    <property type="match status" value="1"/>
</dbReference>
<comment type="similarity">
    <text evidence="1">Belongs to the MAP7 family.</text>
</comment>
<feature type="compositionally biased region" description="Polar residues" evidence="3">
    <location>
        <begin position="192"/>
        <end position="208"/>
    </location>
</feature>
<dbReference type="PANTHER" id="PTHR15073:SF1">
    <property type="entry name" value="RETICULOCYTE-BINDING PROTEIN HOMOLOG 2A"/>
    <property type="match status" value="1"/>
</dbReference>
<feature type="domain" description="GYF" evidence="4">
    <location>
        <begin position="503"/>
        <end position="551"/>
    </location>
</feature>
<dbReference type="InterPro" id="IPR035445">
    <property type="entry name" value="GYF-like_dom_sf"/>
</dbReference>
<dbReference type="OMA" id="SSEMMAN"/>
<reference evidence="6" key="1">
    <citation type="submission" date="2022-11" db="UniProtKB">
        <authorList>
            <consortium name="WormBaseParasite"/>
        </authorList>
    </citation>
    <scope>IDENTIFICATION</scope>
</reference>
<name>A0A915KTZ3_ROMCU</name>
<keyword evidence="2" id="KW-0175">Coiled coil</keyword>
<evidence type="ECO:0000256" key="3">
    <source>
        <dbReference type="SAM" id="MobiDB-lite"/>
    </source>
</evidence>
<feature type="compositionally biased region" description="Gly residues" evidence="3">
    <location>
        <begin position="148"/>
        <end position="161"/>
    </location>
</feature>
<dbReference type="SUPFAM" id="SSF55277">
    <property type="entry name" value="GYF domain"/>
    <property type="match status" value="1"/>
</dbReference>
<feature type="compositionally biased region" description="Basic and acidic residues" evidence="3">
    <location>
        <begin position="818"/>
        <end position="858"/>
    </location>
</feature>